<accession>D2QVP0</accession>
<evidence type="ECO:0000313" key="3">
    <source>
        <dbReference type="Proteomes" id="UP000002028"/>
    </source>
</evidence>
<dbReference type="KEGG" id="sli:Slin_6926"/>
<organism evidence="2 3">
    <name type="scientific">Spirosoma linguale (strain ATCC 33905 / DSM 74 / LMG 10896 / Claus 1)</name>
    <dbReference type="NCBI Taxonomy" id="504472"/>
    <lineage>
        <taxon>Bacteria</taxon>
        <taxon>Pseudomonadati</taxon>
        <taxon>Bacteroidota</taxon>
        <taxon>Cytophagia</taxon>
        <taxon>Cytophagales</taxon>
        <taxon>Cytophagaceae</taxon>
        <taxon>Spirosoma</taxon>
    </lineage>
</organism>
<keyword evidence="3" id="KW-1185">Reference proteome</keyword>
<proteinExistence type="predicted"/>
<feature type="transmembrane region" description="Helical" evidence="1">
    <location>
        <begin position="7"/>
        <end position="34"/>
    </location>
</feature>
<evidence type="ECO:0000313" key="2">
    <source>
        <dbReference type="EMBL" id="ADB42872.1"/>
    </source>
</evidence>
<dbReference type="RefSeq" id="WP_012931351.1">
    <property type="nucleotide sequence ID" value="NC_013732.1"/>
</dbReference>
<evidence type="ECO:0000256" key="1">
    <source>
        <dbReference type="SAM" id="Phobius"/>
    </source>
</evidence>
<reference evidence="2 3" key="1">
    <citation type="journal article" date="2010" name="Stand. Genomic Sci.">
        <title>Complete genome sequence of Spirosoma linguale type strain (1).</title>
        <authorList>
            <person name="Lail K."/>
            <person name="Sikorski J."/>
            <person name="Saunders E."/>
            <person name="Lapidus A."/>
            <person name="Glavina Del Rio T."/>
            <person name="Copeland A."/>
            <person name="Tice H."/>
            <person name="Cheng J.-F."/>
            <person name="Lucas S."/>
            <person name="Nolan M."/>
            <person name="Bruce D."/>
            <person name="Goodwin L."/>
            <person name="Pitluck S."/>
            <person name="Ivanova N."/>
            <person name="Mavromatis K."/>
            <person name="Ovchinnikova G."/>
            <person name="Pati A."/>
            <person name="Chen A."/>
            <person name="Palaniappan K."/>
            <person name="Land M."/>
            <person name="Hauser L."/>
            <person name="Chang Y.-J."/>
            <person name="Jeffries C.D."/>
            <person name="Chain P."/>
            <person name="Brettin T."/>
            <person name="Detter J.C."/>
            <person name="Schuetze A."/>
            <person name="Rohde M."/>
            <person name="Tindall B.J."/>
            <person name="Goeker M."/>
            <person name="Bristow J."/>
            <person name="Eisen J.A."/>
            <person name="Markowitz V."/>
            <person name="Hugenholtz P."/>
            <person name="Kyrpides N.C."/>
            <person name="Klenk H.-P."/>
            <person name="Chen F."/>
        </authorList>
    </citation>
    <scope>NUCLEOTIDE SEQUENCE [LARGE SCALE GENOMIC DNA]</scope>
    <source>
        <strain evidence="3">ATCC 33905 / DSM 74 / LMG 10896 / Claus 1</strain>
    </source>
</reference>
<keyword evidence="2" id="KW-0614">Plasmid</keyword>
<keyword evidence="1" id="KW-1133">Transmembrane helix</keyword>
<dbReference type="EMBL" id="CP001771">
    <property type="protein sequence ID" value="ADB42872.1"/>
    <property type="molecule type" value="Genomic_DNA"/>
</dbReference>
<sequence length="79" mass="9036">MNNRKFFFGVLIGAAVFVYLIGAFLIASFDIALWKDGHRFFAVVVYLFLVWSSLKALADLAKNEEPKQELFETDHNGQH</sequence>
<dbReference type="AlphaFoldDB" id="D2QVP0"/>
<feature type="transmembrane region" description="Helical" evidence="1">
    <location>
        <begin position="40"/>
        <end position="58"/>
    </location>
</feature>
<geneLocation type="plasmid" evidence="2 3">
    <name>pSLIN02</name>
</geneLocation>
<gene>
    <name evidence="2" type="ordered locus">Slin_6926</name>
</gene>
<dbReference type="Proteomes" id="UP000002028">
    <property type="component" value="Plasmid pSLIN02"/>
</dbReference>
<protein>
    <submittedName>
        <fullName evidence="2">Uncharacterized protein</fullName>
    </submittedName>
</protein>
<name>D2QVP0_SPILD</name>
<dbReference type="HOGENOM" id="CLU_2604292_0_0_10"/>
<keyword evidence="1" id="KW-0472">Membrane</keyword>
<keyword evidence="1" id="KW-0812">Transmembrane</keyword>